<dbReference type="OrthoDB" id="9823065at2"/>
<comment type="caution">
    <text evidence="2">The sequence shown here is derived from an EMBL/GenBank/DDBJ whole genome shotgun (WGS) entry which is preliminary data.</text>
</comment>
<reference evidence="2 3" key="1">
    <citation type="submission" date="2018-10" db="EMBL/GenBank/DDBJ databases">
        <title>An updated phylogeny of the Alphaproteobacteria reveals that the parasitic Rickettsiales and Holosporales have independent origins.</title>
        <authorList>
            <person name="Munoz-Gomez S.A."/>
            <person name="Hess S."/>
            <person name="Burger G."/>
            <person name="Lang B.F."/>
            <person name="Susko E."/>
            <person name="Slamovits C.H."/>
            <person name="Roger A.J."/>
        </authorList>
    </citation>
    <scope>NUCLEOTIDE SEQUENCE [LARGE SCALE GENOMIC DNA]</scope>
    <source>
        <strain evidence="2">HOLO01</strain>
    </source>
</reference>
<name>A0A4Q7DI41_9PROT</name>
<gene>
    <name evidence="2" type="ORF">EQU50_02300</name>
</gene>
<dbReference type="RefSeq" id="WP_130153547.1">
    <property type="nucleotide sequence ID" value="NZ_SCFB01000004.1"/>
</dbReference>
<feature type="chain" id="PRO_5020412165" evidence="1">
    <location>
        <begin position="28"/>
        <end position="601"/>
    </location>
</feature>
<evidence type="ECO:0000313" key="3">
    <source>
        <dbReference type="Proteomes" id="UP000293550"/>
    </source>
</evidence>
<evidence type="ECO:0000313" key="2">
    <source>
        <dbReference type="EMBL" id="RZI46443.1"/>
    </source>
</evidence>
<accession>A0A4Q7DI41</accession>
<protein>
    <submittedName>
        <fullName evidence="2">Uncharacterized protein</fullName>
    </submittedName>
</protein>
<evidence type="ECO:0000256" key="1">
    <source>
        <dbReference type="SAM" id="SignalP"/>
    </source>
</evidence>
<feature type="signal peptide" evidence="1">
    <location>
        <begin position="1"/>
        <end position="27"/>
    </location>
</feature>
<dbReference type="Proteomes" id="UP000293550">
    <property type="component" value="Unassembled WGS sequence"/>
</dbReference>
<dbReference type="AlphaFoldDB" id="A0A4Q7DI41"/>
<organism evidence="2 3">
    <name type="scientific">Candidatus Finniella inopinata</name>
    <dbReference type="NCBI Taxonomy" id="1696036"/>
    <lineage>
        <taxon>Bacteria</taxon>
        <taxon>Pseudomonadati</taxon>
        <taxon>Pseudomonadota</taxon>
        <taxon>Alphaproteobacteria</taxon>
        <taxon>Holosporales</taxon>
        <taxon>Candidatus Paracaedibacteraceae</taxon>
        <taxon>Candidatus Finniella</taxon>
    </lineage>
</organism>
<sequence length="601" mass="67988">MFSLSQKHSFLAIALLATSLTPCFSSAVDDVNGSSGVSSCSSRPLTQIEVRIRAMHPKLFTGENNPSIPGAAQKSLCAFLEDERKKPSTISQPDFLESNPYGFLIAYAQAFQTYVGSLKFDGKDIILKDLERYIAKNAVSANELLMLALRIQGAQSTPSDDEKDLYKHLYKPAEELIEGVMLGQAWKSDMQTVKQIEKYKNQIQYKKAYDDDYYQPNLASEVYKTLHTQLEQILPIQHYIPLPGENYLGIHYLLDCQFDDHFPIALPKPDQSTSAHGVKMAPITFTVHDYLHFLIDGRRRALRQYARTLLDEAVSKGADYEEAMPIVVQQVAGHYKLVTNSFRSLLRALDRRAISETAPMAQNDYYRNLSALFWMVRETPTAWTGCFEKKILPDLLAQMAKNAKDSLSDIESWENEFDPFCTSPIDGKPFRTNDEIITEIVDKPENAKPFLNHYMSGTFTKEDVKRAIVKPTPRFTDVIVTSKRGESWHYSFPTLHHKYKNACDNLKLLRWAGSNLSFEALTLDPTEGRATAIKSLQLVRSSLTNNIDFFLATSRELYKDTSVSSESLEQEFAKSMTSLIQAPTEAVQQLSVEKEGKAEKK</sequence>
<dbReference type="EMBL" id="SCFB01000004">
    <property type="protein sequence ID" value="RZI46443.1"/>
    <property type="molecule type" value="Genomic_DNA"/>
</dbReference>
<keyword evidence="3" id="KW-1185">Reference proteome</keyword>
<proteinExistence type="predicted"/>
<keyword evidence="1" id="KW-0732">Signal</keyword>